<feature type="compositionally biased region" description="Low complexity" evidence="1">
    <location>
        <begin position="648"/>
        <end position="661"/>
    </location>
</feature>
<sequence>MASGPGVSRTKVSVGEAVRSTLCGVPASSSADSALRPMVSVRLSKEALRLLTTSGVPLASIHFGTTNALVIGDQRFEFQRVNTDTQVNQVYRRTTPNAPTRVSTQSRATSGAPGFDLAGQITHKLALPVRMDASLKERLKYKTHEAGRERSARQSVLLDDKEALDMDRASRLPARRPTAKPLRSRPTVAHAVDVTNGKSHLTSPTALTHPATGGIPLRTRLIQLIACQASSLDSLVSKVKAKRDDICQLLPQIACPITPSQGPRLSSYPGQGSAHSVWKLLPESYREVKVHDWAQYSARERDEVIKHATEAFDLLKLPKDAPERTRLVPPNKSLGYNHRFPSMPGATAYSRAQPEPVDAALITGKSPLTPTATNAPPTSTPPATASARKRKTNGPAHSSTAEKLAKASARGSRRPASSASAYGARVESRSAKKEAIKPILPEVSVTEYQQAPAAKELSSAARSRSREATDSKAPEPSHLLGQTTQSPKAIKTNGGGPIAGSLARTDTTPVTKKRKTSTSQYVRSSPALDDIAAADTGRRRRTTSTTQPRDKPLAIPGKGDLGSPAAESKAHSERPHGRGTKSPSKSVASTEPDGYRIPKRKPVSKAAGLSETPDPWTTKGSPVGHGMSRDRHTPQQQQGSMHDTRPLSSSGSQTSSTCTDSPFGHLQTSTGPGQPLGRSYSTAARLDEMDLTVRPVTTFEEFGALQQTFHQVYPEYTLLHQRIKRRQANIERLA</sequence>
<evidence type="ECO:0000256" key="1">
    <source>
        <dbReference type="SAM" id="MobiDB-lite"/>
    </source>
</evidence>
<feature type="compositionally biased region" description="Low complexity" evidence="1">
    <location>
        <begin position="366"/>
        <end position="386"/>
    </location>
</feature>
<feature type="region of interest" description="Disordered" evidence="1">
    <location>
        <begin position="450"/>
        <end position="679"/>
    </location>
</feature>
<feature type="region of interest" description="Disordered" evidence="1">
    <location>
        <begin position="95"/>
        <end position="115"/>
    </location>
</feature>
<dbReference type="Gene3D" id="1.10.10.2670">
    <property type="entry name" value="E3 ubiquitin-protein ligase"/>
    <property type="match status" value="1"/>
</dbReference>
<evidence type="ECO:0000313" key="3">
    <source>
        <dbReference type="Proteomes" id="UP001151582"/>
    </source>
</evidence>
<name>A0A9W8B5J5_9FUNG</name>
<feature type="compositionally biased region" description="Basic and acidic residues" evidence="1">
    <location>
        <begin position="464"/>
        <end position="475"/>
    </location>
</feature>
<evidence type="ECO:0000313" key="2">
    <source>
        <dbReference type="EMBL" id="KAJ1976027.1"/>
    </source>
</evidence>
<dbReference type="EMBL" id="JANBQB010000469">
    <property type="protein sequence ID" value="KAJ1976027.1"/>
    <property type="molecule type" value="Genomic_DNA"/>
</dbReference>
<keyword evidence="3" id="KW-1185">Reference proteome</keyword>
<feature type="compositionally biased region" description="Polar residues" evidence="1">
    <location>
        <begin position="95"/>
        <end position="109"/>
    </location>
</feature>
<dbReference type="AlphaFoldDB" id="A0A9W8B5J5"/>
<evidence type="ECO:0008006" key="4">
    <source>
        <dbReference type="Google" id="ProtNLM"/>
    </source>
</evidence>
<feature type="region of interest" description="Disordered" evidence="1">
    <location>
        <begin position="363"/>
        <end position="433"/>
    </location>
</feature>
<dbReference type="OrthoDB" id="2587563at2759"/>
<comment type="caution">
    <text evidence="2">The sequence shown here is derived from an EMBL/GenBank/DDBJ whole genome shotgun (WGS) entry which is preliminary data.</text>
</comment>
<organism evidence="2 3">
    <name type="scientific">Dimargaris verticillata</name>
    <dbReference type="NCBI Taxonomy" id="2761393"/>
    <lineage>
        <taxon>Eukaryota</taxon>
        <taxon>Fungi</taxon>
        <taxon>Fungi incertae sedis</taxon>
        <taxon>Zoopagomycota</taxon>
        <taxon>Kickxellomycotina</taxon>
        <taxon>Dimargaritomycetes</taxon>
        <taxon>Dimargaritales</taxon>
        <taxon>Dimargaritaceae</taxon>
        <taxon>Dimargaris</taxon>
    </lineage>
</organism>
<dbReference type="InterPro" id="IPR042065">
    <property type="entry name" value="E3_ELL-like"/>
</dbReference>
<protein>
    <recommendedName>
        <fullName evidence="4">RNA polymerase II elongation factor ELL N-terminal domain-containing protein</fullName>
    </recommendedName>
</protein>
<reference evidence="2" key="1">
    <citation type="submission" date="2022-07" db="EMBL/GenBank/DDBJ databases">
        <title>Phylogenomic reconstructions and comparative analyses of Kickxellomycotina fungi.</title>
        <authorList>
            <person name="Reynolds N.K."/>
            <person name="Stajich J.E."/>
            <person name="Barry K."/>
            <person name="Grigoriev I.V."/>
            <person name="Crous P."/>
            <person name="Smith M.E."/>
        </authorList>
    </citation>
    <scope>NUCLEOTIDE SEQUENCE</scope>
    <source>
        <strain evidence="2">RSA 567</strain>
    </source>
</reference>
<proteinExistence type="predicted"/>
<accession>A0A9W8B5J5</accession>
<dbReference type="Proteomes" id="UP001151582">
    <property type="component" value="Unassembled WGS sequence"/>
</dbReference>
<feature type="non-terminal residue" evidence="2">
    <location>
        <position position="734"/>
    </location>
</feature>
<feature type="compositionally biased region" description="Low complexity" evidence="1">
    <location>
        <begin position="453"/>
        <end position="462"/>
    </location>
</feature>
<gene>
    <name evidence="2" type="ORF">H4R34_004123</name>
</gene>
<feature type="compositionally biased region" description="Low complexity" evidence="1">
    <location>
        <begin position="406"/>
        <end position="425"/>
    </location>
</feature>